<name>A0ABR1KBR4_9PEZI</name>
<accession>A0ABR1KBR4</accession>
<keyword evidence="3" id="KW-1185">Reference proteome</keyword>
<evidence type="ECO:0000313" key="3">
    <source>
        <dbReference type="Proteomes" id="UP001363622"/>
    </source>
</evidence>
<dbReference type="EMBL" id="JBBPHU010000015">
    <property type="protein sequence ID" value="KAK7510147.1"/>
    <property type="molecule type" value="Genomic_DNA"/>
</dbReference>
<reference evidence="2 3" key="1">
    <citation type="submission" date="2024-04" db="EMBL/GenBank/DDBJ databases">
        <title>Phyllosticta paracitricarpa is synonymous to the EU quarantine fungus P. citricarpa based on phylogenomic analyses.</title>
        <authorList>
            <consortium name="Lawrence Berkeley National Laboratory"/>
            <person name="Van Ingen-Buijs V.A."/>
            <person name="Van Westerhoven A.C."/>
            <person name="Haridas S."/>
            <person name="Skiadas P."/>
            <person name="Martin F."/>
            <person name="Groenewald J.Z."/>
            <person name="Crous P.W."/>
            <person name="Seidl M.F."/>
        </authorList>
    </citation>
    <scope>NUCLEOTIDE SEQUENCE [LARGE SCALE GENOMIC DNA]</scope>
    <source>
        <strain evidence="2 3">CBS 123371</strain>
    </source>
</reference>
<sequence>MAVGGSVDLPVPTTAYALHPAPRRIWHGLIWLINDFFAVADSPLPLERRQPGLLFFRAWDNRSYQCRRKDLVERGGIWYIERNGKAEEPIAEGQETALNNCLIRVNGKLLKAPFGEVRCAWASVLDVSMLILRKTTDLISIQNLAALHGGVFLAGWRYPELDDLPEKLLRPRPPRAWLEDHVAICGFLPRRRCSSGDSRACTEFVILDQLATSTIEKPPSQFNPADTLVYRGREWTCLLVDMYDRRLNQLVLLRCAFDSCAEVIDHVSRGDALSAYANDAAVLSNGCFRWSKSRARRNEEMEQERRDGTLCGYYAKHPQTSPVAVRQGKSTSNINTITKTAPKPQPPSTNPIPKKRPRINSPSSPSSIPSPSSSPSSPRKRAPAKSSDLHRPISTHSFRRSPSPEIHYDRLFTQSCALGIEGGSGSGSMQPQPVTSRSAMLAANTPALPLTQTRTQADDGWDTGVDDDDEEEKDDGDPVMHSFNATGEGERSGWYDVRLPSATGCTQSG</sequence>
<proteinExistence type="predicted"/>
<gene>
    <name evidence="2" type="ORF">IWZ03DRAFT_427154</name>
</gene>
<feature type="region of interest" description="Disordered" evidence="1">
    <location>
        <begin position="335"/>
        <end position="406"/>
    </location>
</feature>
<evidence type="ECO:0000256" key="1">
    <source>
        <dbReference type="SAM" id="MobiDB-lite"/>
    </source>
</evidence>
<comment type="caution">
    <text evidence="2">The sequence shown here is derived from an EMBL/GenBank/DDBJ whole genome shotgun (WGS) entry which is preliminary data.</text>
</comment>
<organism evidence="2 3">
    <name type="scientific">Phyllosticta citriasiana</name>
    <dbReference type="NCBI Taxonomy" id="595635"/>
    <lineage>
        <taxon>Eukaryota</taxon>
        <taxon>Fungi</taxon>
        <taxon>Dikarya</taxon>
        <taxon>Ascomycota</taxon>
        <taxon>Pezizomycotina</taxon>
        <taxon>Dothideomycetes</taxon>
        <taxon>Dothideomycetes incertae sedis</taxon>
        <taxon>Botryosphaeriales</taxon>
        <taxon>Phyllostictaceae</taxon>
        <taxon>Phyllosticta</taxon>
    </lineage>
</organism>
<feature type="compositionally biased region" description="Acidic residues" evidence="1">
    <location>
        <begin position="459"/>
        <end position="477"/>
    </location>
</feature>
<feature type="compositionally biased region" description="Low complexity" evidence="1">
    <location>
        <begin position="359"/>
        <end position="377"/>
    </location>
</feature>
<dbReference type="Proteomes" id="UP001363622">
    <property type="component" value="Unassembled WGS sequence"/>
</dbReference>
<feature type="region of interest" description="Disordered" evidence="1">
    <location>
        <begin position="449"/>
        <end position="509"/>
    </location>
</feature>
<evidence type="ECO:0000313" key="2">
    <source>
        <dbReference type="EMBL" id="KAK7510147.1"/>
    </source>
</evidence>
<protein>
    <submittedName>
        <fullName evidence="2">Uncharacterized protein</fullName>
    </submittedName>
</protein>